<gene>
    <name evidence="2" type="ORF">SISSUDRAFT_1125715</name>
</gene>
<sequence>MSSTNSETNHPIHRTKFAFADADLVIQTADNQRFKVHKSVMSMFSDVFKDMIALDQVNNRKPNDSDSESGSESKVEHVEITERSYTFRFVLRLTYHLPISTLPSLDQLSDIMVMLDKYQMGRLHESVQNFILANLNLEENPLRYYTLARSYSLTRVKSAVLPHVGVLDLRAYTTNTNLKIPKGLLEISFPDYHKLVFFKNQRSTRILAVVERARLPSPVYVVRCDYPPVRMIQETGPQSTVNPNRCCSWNSYITTAREEVNTANNQDILRPELRVKVAINSKCPNAMRWLLDDCGRIFDEAQRAVKEIPWEYEEEYERVHGVGAQEA</sequence>
<dbReference type="Pfam" id="PF00651">
    <property type="entry name" value="BTB"/>
    <property type="match status" value="1"/>
</dbReference>
<keyword evidence="3" id="KW-1185">Reference proteome</keyword>
<dbReference type="AlphaFoldDB" id="A0A166H2X6"/>
<dbReference type="SMART" id="SM00225">
    <property type="entry name" value="BTB"/>
    <property type="match status" value="1"/>
</dbReference>
<dbReference type="EMBL" id="KV428014">
    <property type="protein sequence ID" value="KZT42283.1"/>
    <property type="molecule type" value="Genomic_DNA"/>
</dbReference>
<dbReference type="Proteomes" id="UP000076798">
    <property type="component" value="Unassembled WGS sequence"/>
</dbReference>
<dbReference type="Gene3D" id="3.30.710.10">
    <property type="entry name" value="Potassium Channel Kv1.1, Chain A"/>
    <property type="match status" value="1"/>
</dbReference>
<proteinExistence type="predicted"/>
<evidence type="ECO:0000259" key="1">
    <source>
        <dbReference type="PROSITE" id="PS50097"/>
    </source>
</evidence>
<reference evidence="2 3" key="1">
    <citation type="journal article" date="2016" name="Mol. Biol. Evol.">
        <title>Comparative Genomics of Early-Diverging Mushroom-Forming Fungi Provides Insights into the Origins of Lignocellulose Decay Capabilities.</title>
        <authorList>
            <person name="Nagy L.G."/>
            <person name="Riley R."/>
            <person name="Tritt A."/>
            <person name="Adam C."/>
            <person name="Daum C."/>
            <person name="Floudas D."/>
            <person name="Sun H."/>
            <person name="Yadav J.S."/>
            <person name="Pangilinan J."/>
            <person name="Larsson K.H."/>
            <person name="Matsuura K."/>
            <person name="Barry K."/>
            <person name="Labutti K."/>
            <person name="Kuo R."/>
            <person name="Ohm R.A."/>
            <person name="Bhattacharya S.S."/>
            <person name="Shirouzu T."/>
            <person name="Yoshinaga Y."/>
            <person name="Martin F.M."/>
            <person name="Grigoriev I.V."/>
            <person name="Hibbett D.S."/>
        </authorList>
    </citation>
    <scope>NUCLEOTIDE SEQUENCE [LARGE SCALE GENOMIC DNA]</scope>
    <source>
        <strain evidence="2 3">HHB10207 ss-3</strain>
    </source>
</reference>
<name>A0A166H2X6_9AGAM</name>
<organism evidence="2 3">
    <name type="scientific">Sistotremastrum suecicum HHB10207 ss-3</name>
    <dbReference type="NCBI Taxonomy" id="1314776"/>
    <lineage>
        <taxon>Eukaryota</taxon>
        <taxon>Fungi</taxon>
        <taxon>Dikarya</taxon>
        <taxon>Basidiomycota</taxon>
        <taxon>Agaricomycotina</taxon>
        <taxon>Agaricomycetes</taxon>
        <taxon>Sistotremastrales</taxon>
        <taxon>Sistotremastraceae</taxon>
        <taxon>Sistotremastrum</taxon>
    </lineage>
</organism>
<evidence type="ECO:0000313" key="2">
    <source>
        <dbReference type="EMBL" id="KZT42283.1"/>
    </source>
</evidence>
<protein>
    <recommendedName>
        <fullName evidence="1">BTB domain-containing protein</fullName>
    </recommendedName>
</protein>
<dbReference type="InterPro" id="IPR011333">
    <property type="entry name" value="SKP1/BTB/POZ_sf"/>
</dbReference>
<dbReference type="PROSITE" id="PS50097">
    <property type="entry name" value="BTB"/>
    <property type="match status" value="1"/>
</dbReference>
<evidence type="ECO:0000313" key="3">
    <source>
        <dbReference type="Proteomes" id="UP000076798"/>
    </source>
</evidence>
<dbReference type="OrthoDB" id="6359816at2759"/>
<feature type="domain" description="BTB" evidence="1">
    <location>
        <begin position="20"/>
        <end position="103"/>
    </location>
</feature>
<accession>A0A166H2X6</accession>
<dbReference type="SUPFAM" id="SSF54695">
    <property type="entry name" value="POZ domain"/>
    <property type="match status" value="1"/>
</dbReference>
<dbReference type="InterPro" id="IPR000210">
    <property type="entry name" value="BTB/POZ_dom"/>
</dbReference>